<evidence type="ECO:0000256" key="6">
    <source>
        <dbReference type="ARBA" id="ARBA00023136"/>
    </source>
</evidence>
<evidence type="ECO:0000313" key="10">
    <source>
        <dbReference type="Proteomes" id="UP000231901"/>
    </source>
</evidence>
<evidence type="ECO:0000256" key="7">
    <source>
        <dbReference type="SAM" id="Phobius"/>
    </source>
</evidence>
<dbReference type="RefSeq" id="WP_100849556.1">
    <property type="nucleotide sequence ID" value="NZ_BMJF01000001.1"/>
</dbReference>
<feature type="transmembrane region" description="Helical" evidence="7">
    <location>
        <begin position="5"/>
        <end position="24"/>
    </location>
</feature>
<evidence type="ECO:0000256" key="3">
    <source>
        <dbReference type="ARBA" id="ARBA00022475"/>
    </source>
</evidence>
<keyword evidence="9" id="KW-0012">Acyltransferase</keyword>
<feature type="transmembrane region" description="Helical" evidence="7">
    <location>
        <begin position="119"/>
        <end position="138"/>
    </location>
</feature>
<comment type="subcellular location">
    <subcellularLocation>
        <location evidence="1">Cell membrane</location>
        <topology evidence="1">Multi-pass membrane protein</topology>
    </subcellularLocation>
</comment>
<keyword evidence="3" id="KW-1003">Cell membrane</keyword>
<feature type="transmembrane region" description="Helical" evidence="7">
    <location>
        <begin position="277"/>
        <end position="295"/>
    </location>
</feature>
<feature type="transmembrane region" description="Helical" evidence="7">
    <location>
        <begin position="81"/>
        <end position="99"/>
    </location>
</feature>
<dbReference type="Pfam" id="PF01757">
    <property type="entry name" value="Acyl_transf_3"/>
    <property type="match status" value="1"/>
</dbReference>
<gene>
    <name evidence="9" type="ORF">CVE23_11255</name>
</gene>
<dbReference type="AlphaFoldDB" id="A0A2K8QLX2"/>
<evidence type="ECO:0000256" key="2">
    <source>
        <dbReference type="ARBA" id="ARBA00007400"/>
    </source>
</evidence>
<evidence type="ECO:0000256" key="5">
    <source>
        <dbReference type="ARBA" id="ARBA00022989"/>
    </source>
</evidence>
<feature type="domain" description="Acyltransferase 3" evidence="8">
    <location>
        <begin position="2"/>
        <end position="320"/>
    </location>
</feature>
<name>A0A2K8QLX2_9GAMM</name>
<organism evidence="9 10">
    <name type="scientific">Dickeya fangzhongdai</name>
    <dbReference type="NCBI Taxonomy" id="1778540"/>
    <lineage>
        <taxon>Bacteria</taxon>
        <taxon>Pseudomonadati</taxon>
        <taxon>Pseudomonadota</taxon>
        <taxon>Gammaproteobacteria</taxon>
        <taxon>Enterobacterales</taxon>
        <taxon>Pectobacteriaceae</taxon>
        <taxon>Dickeya</taxon>
    </lineage>
</organism>
<keyword evidence="10" id="KW-1185">Reference proteome</keyword>
<keyword evidence="6 7" id="KW-0472">Membrane</keyword>
<sequence>MEWLYIARIVSTFAVIVLHISAYTVTQAELGTFSWWAGNLYDSSVRWCVPVFIMISGALLLSPGRIENLSDFYKKRIGKILVPLLFWSFFFISWSLFKAKLNGEGEGDILKSVMNGRPYYHMWFLYMIIGLYMFTPLIRVLVANMSEERLLFFVFLMFVFCSLSDMYNFLIGNSDFLFVGEFIYYVPYYICGHLIAKKHTSKHLSFYIFLFLISLSLTCIGYYLLSSFSGKEIGLYFYSYLSFNVIAMSISVMWILKFTRLRKSHSNKLRFLSDVSLGIYLIHPVFIEVFYYLAARRWIDYSIVSIPLMSMIVFACCVVSVFFIKKVPYLRRIV</sequence>
<dbReference type="PANTHER" id="PTHR40074">
    <property type="entry name" value="O-ACETYLTRANSFERASE WECH"/>
    <property type="match status" value="1"/>
</dbReference>
<feature type="transmembrane region" description="Helical" evidence="7">
    <location>
        <begin position="207"/>
        <end position="225"/>
    </location>
</feature>
<evidence type="ECO:0000256" key="1">
    <source>
        <dbReference type="ARBA" id="ARBA00004651"/>
    </source>
</evidence>
<dbReference type="GO" id="GO:0016413">
    <property type="term" value="F:O-acetyltransferase activity"/>
    <property type="evidence" value="ECO:0007669"/>
    <property type="project" value="TreeGrafter"/>
</dbReference>
<protein>
    <submittedName>
        <fullName evidence="9">Acyltransferase</fullName>
    </submittedName>
</protein>
<dbReference type="EMBL" id="CP025003">
    <property type="protein sequence ID" value="ATZ94503.1"/>
    <property type="molecule type" value="Genomic_DNA"/>
</dbReference>
<feature type="transmembrane region" description="Helical" evidence="7">
    <location>
        <begin position="301"/>
        <end position="324"/>
    </location>
</feature>
<dbReference type="Proteomes" id="UP000231901">
    <property type="component" value="Chromosome"/>
</dbReference>
<dbReference type="InterPro" id="IPR002656">
    <property type="entry name" value="Acyl_transf_3_dom"/>
</dbReference>
<dbReference type="OrthoDB" id="1072135at2"/>
<feature type="transmembrane region" description="Helical" evidence="7">
    <location>
        <begin position="176"/>
        <end position="195"/>
    </location>
</feature>
<dbReference type="GO" id="GO:0009246">
    <property type="term" value="P:enterobacterial common antigen biosynthetic process"/>
    <property type="evidence" value="ECO:0007669"/>
    <property type="project" value="TreeGrafter"/>
</dbReference>
<feature type="transmembrane region" description="Helical" evidence="7">
    <location>
        <begin position="150"/>
        <end position="170"/>
    </location>
</feature>
<dbReference type="PANTHER" id="PTHR40074:SF2">
    <property type="entry name" value="O-ACETYLTRANSFERASE WECH"/>
    <property type="match status" value="1"/>
</dbReference>
<keyword evidence="5 7" id="KW-1133">Transmembrane helix</keyword>
<feature type="transmembrane region" description="Helical" evidence="7">
    <location>
        <begin position="237"/>
        <end position="256"/>
    </location>
</feature>
<proteinExistence type="inferred from homology"/>
<evidence type="ECO:0000313" key="9">
    <source>
        <dbReference type="EMBL" id="ATZ94503.1"/>
    </source>
</evidence>
<dbReference type="GeneID" id="66564910"/>
<keyword evidence="4 7" id="KW-0812">Transmembrane</keyword>
<reference evidence="10" key="1">
    <citation type="journal article" date="2018" name="Genome Announc.">
        <title>Complete genome sequence of a Dickeya fangzhongdai type strain causing bleeding canker of pear tree trunks.</title>
        <authorList>
            <person name="Zhao Y."/>
            <person name="Tian Y."/>
            <person name="Li X."/>
            <person name="Hu B."/>
        </authorList>
    </citation>
    <scope>NUCLEOTIDE SEQUENCE [LARGE SCALE GENOMIC DNA]</scope>
    <source>
        <strain evidence="10">DSM 101947</strain>
    </source>
</reference>
<evidence type="ECO:0000256" key="4">
    <source>
        <dbReference type="ARBA" id="ARBA00022692"/>
    </source>
</evidence>
<dbReference type="GO" id="GO:0005886">
    <property type="term" value="C:plasma membrane"/>
    <property type="evidence" value="ECO:0007669"/>
    <property type="project" value="UniProtKB-SubCell"/>
</dbReference>
<keyword evidence="9" id="KW-0808">Transferase</keyword>
<dbReference type="KEGG" id="dfn:CVE23_11255"/>
<comment type="similarity">
    <text evidence="2">Belongs to the acyltransferase 3 family.</text>
</comment>
<accession>A0A2K8QLX2</accession>
<feature type="transmembrane region" description="Helical" evidence="7">
    <location>
        <begin position="44"/>
        <end position="61"/>
    </location>
</feature>
<evidence type="ECO:0000259" key="8">
    <source>
        <dbReference type="Pfam" id="PF01757"/>
    </source>
</evidence>